<name>A0ABY8MGB9_9SPIO</name>
<evidence type="ECO:0000313" key="2">
    <source>
        <dbReference type="Proteomes" id="UP001228690"/>
    </source>
</evidence>
<dbReference type="Proteomes" id="UP001228690">
    <property type="component" value="Chromosome"/>
</dbReference>
<dbReference type="EMBL" id="CP123443">
    <property type="protein sequence ID" value="WGK69044.1"/>
    <property type="molecule type" value="Genomic_DNA"/>
</dbReference>
<evidence type="ECO:0000313" key="1">
    <source>
        <dbReference type="EMBL" id="WGK69044.1"/>
    </source>
</evidence>
<evidence type="ECO:0008006" key="3">
    <source>
        <dbReference type="Google" id="ProtNLM"/>
    </source>
</evidence>
<proteinExistence type="predicted"/>
<keyword evidence="2" id="KW-1185">Reference proteome</keyword>
<sequence>MLKLIKGIKALLGFPFYVYKNYQLQKKVYQLQKDEREIYQLQKDEVSKLLEIDRKIDLIHHLQIEGQVKLDFLSRFISPGCVKLTLPKELRPEHPENLIRIGARGDGGYVLPASVLAATEVLVTYGIAADYSFEQEFQKRSGARVVAYDESTLGHFADTNFHDRFFQFFNGVQSEFIPKFIGKKEDMISVRETLLPHKDKKICLKFDVEGAEYDVWDELENLPDNVIAIVCELHQIHRYAEKVVKWIEACHLDLVHIHANNAEIFMPDHKLIEFTLVHPDYYVSSGEQDIKYPISGLDYRNVKERRDYDEIEFL</sequence>
<accession>A0ABY8MGB9</accession>
<protein>
    <recommendedName>
        <fullName evidence="3">Methyltransferase FkbM domain-containing protein</fullName>
    </recommendedName>
</protein>
<dbReference type="RefSeq" id="WP_326927232.1">
    <property type="nucleotide sequence ID" value="NZ_CP123443.1"/>
</dbReference>
<organism evidence="1 2">
    <name type="scientific">Candidatus Haliotispira prima</name>
    <dbReference type="NCBI Taxonomy" id="3034016"/>
    <lineage>
        <taxon>Bacteria</taxon>
        <taxon>Pseudomonadati</taxon>
        <taxon>Spirochaetota</taxon>
        <taxon>Spirochaetia</taxon>
        <taxon>Spirochaetales</taxon>
        <taxon>Spirochaetaceae</taxon>
        <taxon>Candidatus Haliotispira</taxon>
    </lineage>
</organism>
<reference evidence="1 2" key="1">
    <citation type="submission" date="2023-04" db="EMBL/GenBank/DDBJ databases">
        <title>Spirochaete genome identified in red abalone sample constitutes a novel genus.</title>
        <authorList>
            <person name="Sharma S.P."/>
            <person name="Purcell C.M."/>
            <person name="Hyde J.R."/>
            <person name="Severin A.J."/>
        </authorList>
    </citation>
    <scope>NUCLEOTIDE SEQUENCE [LARGE SCALE GENOMIC DNA]</scope>
    <source>
        <strain evidence="1 2">SP-2023</strain>
    </source>
</reference>
<gene>
    <name evidence="1" type="ORF">P0082_11260</name>
</gene>